<dbReference type="FunFam" id="1.20.81.30:FF:000001">
    <property type="entry name" value="Type II secretion system protein F"/>
    <property type="match status" value="2"/>
</dbReference>
<dbReference type="EMBL" id="CP036290">
    <property type="protein sequence ID" value="QDU85723.1"/>
    <property type="molecule type" value="Genomic_DNA"/>
</dbReference>
<evidence type="ECO:0000256" key="6">
    <source>
        <dbReference type="ARBA" id="ARBA00022989"/>
    </source>
</evidence>
<name>A0A518D2L2_9BACT</name>
<dbReference type="InterPro" id="IPR003004">
    <property type="entry name" value="GspF/PilC"/>
</dbReference>
<dbReference type="InterPro" id="IPR018076">
    <property type="entry name" value="T2SS_GspF_dom"/>
</dbReference>
<feature type="domain" description="Type II secretion system protein GspF" evidence="11">
    <location>
        <begin position="111"/>
        <end position="234"/>
    </location>
</feature>
<proteinExistence type="inferred from homology"/>
<feature type="compositionally biased region" description="Polar residues" evidence="9">
    <location>
        <begin position="13"/>
        <end position="24"/>
    </location>
</feature>
<dbReference type="RefSeq" id="WP_145189599.1">
    <property type="nucleotide sequence ID" value="NZ_CP036290.1"/>
</dbReference>
<dbReference type="AlphaFoldDB" id="A0A518D2L2"/>
<keyword evidence="4" id="KW-0997">Cell inner membrane</keyword>
<evidence type="ECO:0000256" key="5">
    <source>
        <dbReference type="ARBA" id="ARBA00022692"/>
    </source>
</evidence>
<dbReference type="Pfam" id="PF00482">
    <property type="entry name" value="T2SSF"/>
    <property type="match status" value="2"/>
</dbReference>
<evidence type="ECO:0000256" key="9">
    <source>
        <dbReference type="SAM" id="MobiDB-lite"/>
    </source>
</evidence>
<evidence type="ECO:0000256" key="2">
    <source>
        <dbReference type="ARBA" id="ARBA00005745"/>
    </source>
</evidence>
<evidence type="ECO:0000256" key="7">
    <source>
        <dbReference type="ARBA" id="ARBA00023136"/>
    </source>
</evidence>
<evidence type="ECO:0000256" key="1">
    <source>
        <dbReference type="ARBA" id="ARBA00004429"/>
    </source>
</evidence>
<dbReference type="InterPro" id="IPR042094">
    <property type="entry name" value="T2SS_GspF_sf"/>
</dbReference>
<feature type="transmembrane region" description="Helical" evidence="10">
    <location>
        <begin position="263"/>
        <end position="282"/>
    </location>
</feature>
<dbReference type="Proteomes" id="UP000319342">
    <property type="component" value="Chromosome"/>
</dbReference>
<dbReference type="PANTHER" id="PTHR30012:SF0">
    <property type="entry name" value="TYPE II SECRETION SYSTEM PROTEIN F-RELATED"/>
    <property type="match status" value="1"/>
</dbReference>
<evidence type="ECO:0000256" key="8">
    <source>
        <dbReference type="SAM" id="Coils"/>
    </source>
</evidence>
<dbReference type="PRINTS" id="PR00812">
    <property type="entry name" value="BCTERIALGSPF"/>
</dbReference>
<evidence type="ECO:0000313" key="13">
    <source>
        <dbReference type="Proteomes" id="UP000319342"/>
    </source>
</evidence>
<evidence type="ECO:0000313" key="12">
    <source>
        <dbReference type="EMBL" id="QDU85723.1"/>
    </source>
</evidence>
<reference evidence="12 13" key="1">
    <citation type="submission" date="2019-02" db="EMBL/GenBank/DDBJ databases">
        <title>Deep-cultivation of Planctomycetes and their phenomic and genomic characterization uncovers novel biology.</title>
        <authorList>
            <person name="Wiegand S."/>
            <person name="Jogler M."/>
            <person name="Boedeker C."/>
            <person name="Pinto D."/>
            <person name="Vollmers J."/>
            <person name="Rivas-Marin E."/>
            <person name="Kohn T."/>
            <person name="Peeters S.H."/>
            <person name="Heuer A."/>
            <person name="Rast P."/>
            <person name="Oberbeckmann S."/>
            <person name="Bunk B."/>
            <person name="Jeske O."/>
            <person name="Meyerdierks A."/>
            <person name="Storesund J.E."/>
            <person name="Kallscheuer N."/>
            <person name="Luecker S."/>
            <person name="Lage O.M."/>
            <person name="Pohl T."/>
            <person name="Merkel B.J."/>
            <person name="Hornburger P."/>
            <person name="Mueller R.-W."/>
            <person name="Bruemmer F."/>
            <person name="Labrenz M."/>
            <person name="Spormann A.M."/>
            <person name="Op den Camp H."/>
            <person name="Overmann J."/>
            <person name="Amann R."/>
            <person name="Jetten M.S.M."/>
            <person name="Mascher T."/>
            <person name="Medema M.H."/>
            <person name="Devos D.P."/>
            <person name="Kaster A.-K."/>
            <person name="Ovreas L."/>
            <person name="Rohde M."/>
            <person name="Galperin M.Y."/>
            <person name="Jogler C."/>
        </authorList>
    </citation>
    <scope>NUCLEOTIDE SEQUENCE [LARGE SCALE GENOMIC DNA]</scope>
    <source>
        <strain evidence="12 13">Pla163</strain>
    </source>
</reference>
<keyword evidence="8" id="KW-0175">Coiled coil</keyword>
<feature type="compositionally biased region" description="Basic and acidic residues" evidence="9">
    <location>
        <begin position="1"/>
        <end position="12"/>
    </location>
</feature>
<evidence type="ECO:0000256" key="4">
    <source>
        <dbReference type="ARBA" id="ARBA00022519"/>
    </source>
</evidence>
<dbReference type="Gene3D" id="1.20.81.30">
    <property type="entry name" value="Type II secretion system (T2SS), domain F"/>
    <property type="match status" value="2"/>
</dbReference>
<keyword evidence="7 10" id="KW-0472">Membrane</keyword>
<keyword evidence="3" id="KW-1003">Cell membrane</keyword>
<evidence type="ECO:0000259" key="11">
    <source>
        <dbReference type="Pfam" id="PF00482"/>
    </source>
</evidence>
<protein>
    <submittedName>
        <fullName evidence="12">Type II secretion system protein F</fullName>
    </submittedName>
</protein>
<evidence type="ECO:0000256" key="3">
    <source>
        <dbReference type="ARBA" id="ARBA00022475"/>
    </source>
</evidence>
<dbReference type="GO" id="GO:0005886">
    <property type="term" value="C:plasma membrane"/>
    <property type="evidence" value="ECO:0007669"/>
    <property type="project" value="UniProtKB-SubCell"/>
</dbReference>
<organism evidence="12 13">
    <name type="scientific">Rohdeia mirabilis</name>
    <dbReference type="NCBI Taxonomy" id="2528008"/>
    <lineage>
        <taxon>Bacteria</taxon>
        <taxon>Pseudomonadati</taxon>
        <taxon>Planctomycetota</taxon>
        <taxon>Planctomycetia</taxon>
        <taxon>Planctomycetia incertae sedis</taxon>
        <taxon>Rohdeia</taxon>
    </lineage>
</organism>
<comment type="similarity">
    <text evidence="2">Belongs to the GSP F family.</text>
</comment>
<dbReference type="PANTHER" id="PTHR30012">
    <property type="entry name" value="GENERAL SECRETION PATHWAY PROTEIN"/>
    <property type="match status" value="1"/>
</dbReference>
<gene>
    <name evidence="12" type="primary">epsF_3</name>
    <name evidence="12" type="ORF">Pla163_28560</name>
</gene>
<feature type="region of interest" description="Disordered" evidence="9">
    <location>
        <begin position="1"/>
        <end position="82"/>
    </location>
</feature>
<feature type="transmembrane region" description="Helical" evidence="10">
    <location>
        <begin position="213"/>
        <end position="233"/>
    </location>
</feature>
<feature type="transmembrane region" description="Helical" evidence="10">
    <location>
        <begin position="418"/>
        <end position="438"/>
    </location>
</feature>
<keyword evidence="5 10" id="KW-0812">Transmembrane</keyword>
<keyword evidence="13" id="KW-1185">Reference proteome</keyword>
<feature type="coiled-coil region" evidence="8">
    <location>
        <begin position="186"/>
        <end position="213"/>
    </location>
</feature>
<evidence type="ECO:0000256" key="10">
    <source>
        <dbReference type="SAM" id="Phobius"/>
    </source>
</evidence>
<dbReference type="OrthoDB" id="9805682at2"/>
<feature type="domain" description="Type II secretion system protein GspF" evidence="11">
    <location>
        <begin position="314"/>
        <end position="436"/>
    </location>
</feature>
<comment type="subcellular location">
    <subcellularLocation>
        <location evidence="1">Cell inner membrane</location>
        <topology evidence="1">Multi-pass membrane protein</topology>
    </subcellularLocation>
</comment>
<sequence length="446" mass="48065">MSDFNYDARDDQGNSVQGSVTAETQAQALAQLRKRNLTPVSIKPSGSTKSLFGRTPKDKPKAKPKSTSSNEGGSYPDSNGGAKKGFSLKSLTSLQLTKPKATVNKQELVIFTRQLSTMIGAGLSLLESLDVLGEQAETPGMRITCERLTTELRGGSDLSAAMETCPKAFTSLYVSMVRAGEASGQMDIILERLAEYVEEADELRREVKSAMTYPVISLVLVLGITSFLMLGVVPTFRQVFESLDTDLPALTTFVLNTSDWLKANYMVAFGGSAGVLVGLYLFKKTRRGSYLFDRIALNVPIFGPMARKVALARFSRTFSTLTRSGVPIMGTLDIVADTAGNQVVTEAVLNSREAVRNGNMLSEPLSQSPVFPPMVTRMIAIGERSGALETLLEKIADFYDAQVKAQIKSLTSLIEPMLISFMGVIVGGVVLSVFLPILDIVGKLGG</sequence>
<keyword evidence="6 10" id="KW-1133">Transmembrane helix</keyword>
<accession>A0A518D2L2</accession>